<keyword evidence="2" id="KW-1185">Reference proteome</keyword>
<dbReference type="EMBL" id="FNFE01000007">
    <property type="protein sequence ID" value="SDK78508.1"/>
    <property type="molecule type" value="Genomic_DNA"/>
</dbReference>
<dbReference type="RefSeq" id="WP_090310878.1">
    <property type="nucleotide sequence ID" value="NZ_FNFE01000007.1"/>
</dbReference>
<gene>
    <name evidence="1" type="ORF">SAMN04515672_3941</name>
</gene>
<dbReference type="Proteomes" id="UP000198882">
    <property type="component" value="Unassembled WGS sequence"/>
</dbReference>
<dbReference type="OrthoDB" id="201407at2157"/>
<organism evidence="1 2">
    <name type="scientific">Natronorubrum texcoconense</name>
    <dbReference type="NCBI Taxonomy" id="1095776"/>
    <lineage>
        <taxon>Archaea</taxon>
        <taxon>Methanobacteriati</taxon>
        <taxon>Methanobacteriota</taxon>
        <taxon>Stenosarchaea group</taxon>
        <taxon>Halobacteria</taxon>
        <taxon>Halobacteriales</taxon>
        <taxon>Natrialbaceae</taxon>
        <taxon>Natronorubrum</taxon>
    </lineage>
</organism>
<proteinExistence type="predicted"/>
<dbReference type="STRING" id="1095776.SAMN04515672_3941"/>
<evidence type="ECO:0008006" key="3">
    <source>
        <dbReference type="Google" id="ProtNLM"/>
    </source>
</evidence>
<protein>
    <recommendedName>
        <fullName evidence="3">Hsp20/alpha crystallin family protein</fullName>
    </recommendedName>
</protein>
<sequence>MPSATHTTTQFPTRAVHDRSTGRLTVVVDALPAPVDDITVTASSTRVYLRIEQEDTTFERVVSPPVRLEEFTDDREAVYNNGVLTVTVGTERRYGH</sequence>
<accession>A0A1G9EQZ9</accession>
<name>A0A1G9EQZ9_9EURY</name>
<dbReference type="CDD" id="cd06464">
    <property type="entry name" value="ACD_sHsps-like"/>
    <property type="match status" value="1"/>
</dbReference>
<evidence type="ECO:0000313" key="2">
    <source>
        <dbReference type="Proteomes" id="UP000198882"/>
    </source>
</evidence>
<dbReference type="AlphaFoldDB" id="A0A1G9EQZ9"/>
<reference evidence="2" key="1">
    <citation type="submission" date="2016-10" db="EMBL/GenBank/DDBJ databases">
        <authorList>
            <person name="Varghese N."/>
            <person name="Submissions S."/>
        </authorList>
    </citation>
    <scope>NUCLEOTIDE SEQUENCE [LARGE SCALE GENOMIC DNA]</scope>
    <source>
        <strain evidence="2">B4,CECT 8067,JCM 17497</strain>
    </source>
</reference>
<evidence type="ECO:0000313" key="1">
    <source>
        <dbReference type="EMBL" id="SDK78508.1"/>
    </source>
</evidence>